<feature type="transmembrane region" description="Helical" evidence="7">
    <location>
        <begin position="51"/>
        <end position="77"/>
    </location>
</feature>
<dbReference type="AlphaFoldDB" id="A0A1I3LU18"/>
<comment type="similarity">
    <text evidence="2">Belongs to the DoxX family.</text>
</comment>
<feature type="transmembrane region" description="Helical" evidence="7">
    <location>
        <begin position="12"/>
        <end position="31"/>
    </location>
</feature>
<evidence type="ECO:0000256" key="7">
    <source>
        <dbReference type="SAM" id="Phobius"/>
    </source>
</evidence>
<gene>
    <name evidence="8" type="ORF">SAMN05444682_106144</name>
</gene>
<dbReference type="InterPro" id="IPR051907">
    <property type="entry name" value="DoxX-like_oxidoreductase"/>
</dbReference>
<dbReference type="GO" id="GO:0005886">
    <property type="term" value="C:plasma membrane"/>
    <property type="evidence" value="ECO:0007669"/>
    <property type="project" value="UniProtKB-SubCell"/>
</dbReference>
<keyword evidence="9" id="KW-1185">Reference proteome</keyword>
<keyword evidence="4 7" id="KW-0812">Transmembrane</keyword>
<proteinExistence type="inferred from homology"/>
<evidence type="ECO:0000313" key="9">
    <source>
        <dbReference type="Proteomes" id="UP000198670"/>
    </source>
</evidence>
<organism evidence="8 9">
    <name type="scientific">Parapedobacter indicus</name>
    <dbReference type="NCBI Taxonomy" id="1477437"/>
    <lineage>
        <taxon>Bacteria</taxon>
        <taxon>Pseudomonadati</taxon>
        <taxon>Bacteroidota</taxon>
        <taxon>Sphingobacteriia</taxon>
        <taxon>Sphingobacteriales</taxon>
        <taxon>Sphingobacteriaceae</taxon>
        <taxon>Parapedobacter</taxon>
    </lineage>
</organism>
<evidence type="ECO:0000256" key="5">
    <source>
        <dbReference type="ARBA" id="ARBA00022989"/>
    </source>
</evidence>
<dbReference type="RefSeq" id="WP_090627584.1">
    <property type="nucleotide sequence ID" value="NZ_FOQO01000006.1"/>
</dbReference>
<dbReference type="PANTHER" id="PTHR33452">
    <property type="entry name" value="OXIDOREDUCTASE CATD-RELATED"/>
    <property type="match status" value="1"/>
</dbReference>
<dbReference type="OrthoDB" id="9813193at2"/>
<dbReference type="EMBL" id="FOQO01000006">
    <property type="protein sequence ID" value="SFI88239.1"/>
    <property type="molecule type" value="Genomic_DNA"/>
</dbReference>
<evidence type="ECO:0000256" key="4">
    <source>
        <dbReference type="ARBA" id="ARBA00022692"/>
    </source>
</evidence>
<name>A0A1I3LU18_9SPHI</name>
<dbReference type="Proteomes" id="UP000198670">
    <property type="component" value="Unassembled WGS sequence"/>
</dbReference>
<sequence>MAALSSWSNFKNTGMLLVRIGLGVMFIMHGYPKLLGGPKLWEGVGGAMGEIGITFLPLVWGLLAALAETLGGLFFLIGFFFRPVALTMAFTMLIASLHHLGAGDGLKGASHAIEMGIVFLGFAFIGPGKYSVDKR</sequence>
<keyword evidence="3" id="KW-1003">Cell membrane</keyword>
<keyword evidence="6 7" id="KW-0472">Membrane</keyword>
<feature type="transmembrane region" description="Helical" evidence="7">
    <location>
        <begin position="108"/>
        <end position="126"/>
    </location>
</feature>
<evidence type="ECO:0000256" key="2">
    <source>
        <dbReference type="ARBA" id="ARBA00006679"/>
    </source>
</evidence>
<comment type="subcellular location">
    <subcellularLocation>
        <location evidence="1">Cell membrane</location>
        <topology evidence="1">Multi-pass membrane protein</topology>
    </subcellularLocation>
</comment>
<feature type="transmembrane region" description="Helical" evidence="7">
    <location>
        <begin position="84"/>
        <end position="102"/>
    </location>
</feature>
<evidence type="ECO:0000256" key="1">
    <source>
        <dbReference type="ARBA" id="ARBA00004651"/>
    </source>
</evidence>
<evidence type="ECO:0000256" key="6">
    <source>
        <dbReference type="ARBA" id="ARBA00023136"/>
    </source>
</evidence>
<accession>A0A1I3LU18</accession>
<dbReference type="PANTHER" id="PTHR33452:SF1">
    <property type="entry name" value="INNER MEMBRANE PROTEIN YPHA-RELATED"/>
    <property type="match status" value="1"/>
</dbReference>
<dbReference type="STRING" id="1477437.SAMN05444682_106144"/>
<keyword evidence="5 7" id="KW-1133">Transmembrane helix</keyword>
<reference evidence="8 9" key="1">
    <citation type="submission" date="2016-10" db="EMBL/GenBank/DDBJ databases">
        <authorList>
            <person name="de Groot N.N."/>
        </authorList>
    </citation>
    <scope>NUCLEOTIDE SEQUENCE [LARGE SCALE GENOMIC DNA]</scope>
    <source>
        <strain evidence="8 9">RK1</strain>
    </source>
</reference>
<protein>
    <submittedName>
        <fullName evidence="8">Putative oxidoreductase</fullName>
    </submittedName>
</protein>
<dbReference type="Pfam" id="PF07681">
    <property type="entry name" value="DoxX"/>
    <property type="match status" value="1"/>
</dbReference>
<dbReference type="InterPro" id="IPR032808">
    <property type="entry name" value="DoxX"/>
</dbReference>
<evidence type="ECO:0000256" key="3">
    <source>
        <dbReference type="ARBA" id="ARBA00022475"/>
    </source>
</evidence>
<evidence type="ECO:0000313" key="8">
    <source>
        <dbReference type="EMBL" id="SFI88239.1"/>
    </source>
</evidence>